<dbReference type="PANTHER" id="PTHR16675:SF251">
    <property type="entry name" value="HLA CLASS I HISTOCOMPATIBILITY ANTIGEN, C ALPHA CHAIN"/>
    <property type="match status" value="1"/>
</dbReference>
<protein>
    <submittedName>
        <fullName evidence="6">Non-classical MHC class I alpha 1 antigen</fullName>
    </submittedName>
</protein>
<dbReference type="Gene3D" id="3.30.500.10">
    <property type="entry name" value="MHC class I-like antigen recognition-like"/>
    <property type="match status" value="1"/>
</dbReference>
<dbReference type="Pfam" id="PF00129">
    <property type="entry name" value="MHC_I"/>
    <property type="match status" value="1"/>
</dbReference>
<evidence type="ECO:0000313" key="6">
    <source>
        <dbReference type="EMBL" id="AGH15823.1"/>
    </source>
</evidence>
<dbReference type="InterPro" id="IPR011161">
    <property type="entry name" value="MHC_I-like_Ag-recog"/>
</dbReference>
<gene>
    <name evidence="6" type="primary">Rhma-NCIa1</name>
</gene>
<dbReference type="GO" id="GO:0030670">
    <property type="term" value="C:phagocytic vesicle membrane"/>
    <property type="evidence" value="ECO:0007669"/>
    <property type="project" value="UniProtKB-ARBA"/>
</dbReference>
<feature type="non-terminal residue" evidence="6">
    <location>
        <position position="1"/>
    </location>
</feature>
<comment type="subcellular location">
    <subcellularLocation>
        <location evidence="1">Membrane</location>
        <topology evidence="1">Single-pass membrane protein</topology>
    </subcellularLocation>
</comment>
<sequence>FHSGVSVPGSGLPQYSVVAYVDDREIVHYNTNSGRMKPRVKWMEKVEAGYWEEQTRIAKGHEAINRQNVRTA</sequence>
<dbReference type="GO" id="GO:0006955">
    <property type="term" value="P:immune response"/>
    <property type="evidence" value="ECO:0007669"/>
    <property type="project" value="TreeGrafter"/>
</dbReference>
<evidence type="ECO:0000256" key="4">
    <source>
        <dbReference type="ARBA" id="ARBA00023180"/>
    </source>
</evidence>
<dbReference type="GO" id="GO:0002476">
    <property type="term" value="P:antigen processing and presentation of endogenous peptide antigen via MHC class Ib"/>
    <property type="evidence" value="ECO:0007669"/>
    <property type="project" value="TreeGrafter"/>
</dbReference>
<keyword evidence="3" id="KW-0472">Membrane</keyword>
<dbReference type="GO" id="GO:0005102">
    <property type="term" value="F:signaling receptor binding"/>
    <property type="evidence" value="ECO:0007669"/>
    <property type="project" value="TreeGrafter"/>
</dbReference>
<dbReference type="GO" id="GO:0001916">
    <property type="term" value="P:positive regulation of T cell mediated cytotoxicity"/>
    <property type="evidence" value="ECO:0007669"/>
    <property type="project" value="TreeGrafter"/>
</dbReference>
<proteinExistence type="predicted"/>
<keyword evidence="2" id="KW-0391">Immunity</keyword>
<dbReference type="PANTHER" id="PTHR16675">
    <property type="entry name" value="MHC CLASS I-RELATED"/>
    <property type="match status" value="1"/>
</dbReference>
<feature type="domain" description="MHC class I-like antigen recognition-like" evidence="5">
    <location>
        <begin position="1"/>
        <end position="71"/>
    </location>
</feature>
<dbReference type="GO" id="GO:0042612">
    <property type="term" value="C:MHC class I protein complex"/>
    <property type="evidence" value="ECO:0007669"/>
    <property type="project" value="UniProtKB-KW"/>
</dbReference>
<dbReference type="EMBL" id="KC295567">
    <property type="protein sequence ID" value="AGH15823.1"/>
    <property type="molecule type" value="Genomic_DNA"/>
</dbReference>
<evidence type="ECO:0000256" key="3">
    <source>
        <dbReference type="ARBA" id="ARBA00023136"/>
    </source>
</evidence>
<evidence type="ECO:0000256" key="2">
    <source>
        <dbReference type="ARBA" id="ARBA00022451"/>
    </source>
</evidence>
<reference evidence="6" key="1">
    <citation type="journal article" date="2014" name="PLoS ONE">
        <title>Characterisation of Major Histocompatibility Complex Class I in the Australian Cane Toad, Rhinella marina.</title>
        <authorList>
            <person name="Lillie M."/>
            <person name="Shine R."/>
            <person name="Belov K."/>
        </authorList>
    </citation>
    <scope>NUCLEOTIDE SEQUENCE</scope>
</reference>
<dbReference type="SUPFAM" id="SSF54452">
    <property type="entry name" value="MHC antigen-recognition domain"/>
    <property type="match status" value="1"/>
</dbReference>
<evidence type="ECO:0000259" key="5">
    <source>
        <dbReference type="Pfam" id="PF00129"/>
    </source>
</evidence>
<dbReference type="InterPro" id="IPR011162">
    <property type="entry name" value="MHC_I/II-like_Ag-recog"/>
</dbReference>
<dbReference type="GO" id="GO:0098553">
    <property type="term" value="C:lumenal side of endoplasmic reticulum membrane"/>
    <property type="evidence" value="ECO:0007669"/>
    <property type="project" value="UniProtKB-ARBA"/>
</dbReference>
<dbReference type="GO" id="GO:0002486">
    <property type="term" value="P:antigen processing and presentation of endogenous peptide antigen via MHC class I via ER pathway, TAP-independent"/>
    <property type="evidence" value="ECO:0007669"/>
    <property type="project" value="TreeGrafter"/>
</dbReference>
<dbReference type="AlphaFoldDB" id="W8CLN3"/>
<dbReference type="GO" id="GO:0042605">
    <property type="term" value="F:peptide antigen binding"/>
    <property type="evidence" value="ECO:0007669"/>
    <property type="project" value="TreeGrafter"/>
</dbReference>
<dbReference type="GO" id="GO:0009897">
    <property type="term" value="C:external side of plasma membrane"/>
    <property type="evidence" value="ECO:0007669"/>
    <property type="project" value="TreeGrafter"/>
</dbReference>
<dbReference type="InterPro" id="IPR037055">
    <property type="entry name" value="MHC_I-like_Ag-recog_sf"/>
</dbReference>
<feature type="non-terminal residue" evidence="6">
    <location>
        <position position="72"/>
    </location>
</feature>
<keyword evidence="2" id="KW-0490">MHC I</keyword>
<name>W8CLN3_RHIMB</name>
<organism evidence="6">
    <name type="scientific">Rhinella marina</name>
    <name type="common">Cane toad</name>
    <name type="synonym">Bufo marinus</name>
    <dbReference type="NCBI Taxonomy" id="8386"/>
    <lineage>
        <taxon>Eukaryota</taxon>
        <taxon>Metazoa</taxon>
        <taxon>Chordata</taxon>
        <taxon>Craniata</taxon>
        <taxon>Vertebrata</taxon>
        <taxon>Euteleostomi</taxon>
        <taxon>Amphibia</taxon>
        <taxon>Batrachia</taxon>
        <taxon>Anura</taxon>
        <taxon>Neobatrachia</taxon>
        <taxon>Hyloidea</taxon>
        <taxon>Bufonidae</taxon>
        <taxon>Rhinella</taxon>
    </lineage>
</organism>
<dbReference type="GO" id="GO:0005615">
    <property type="term" value="C:extracellular space"/>
    <property type="evidence" value="ECO:0007669"/>
    <property type="project" value="TreeGrafter"/>
</dbReference>
<keyword evidence="4" id="KW-0325">Glycoprotein</keyword>
<evidence type="ECO:0000256" key="1">
    <source>
        <dbReference type="ARBA" id="ARBA00004167"/>
    </source>
</evidence>
<accession>W8CLN3</accession>
<dbReference type="InterPro" id="IPR050208">
    <property type="entry name" value="MHC_class-I_related"/>
</dbReference>